<dbReference type="GO" id="GO:0000977">
    <property type="term" value="F:RNA polymerase II transcription regulatory region sequence-specific DNA binding"/>
    <property type="evidence" value="ECO:0007669"/>
    <property type="project" value="TreeGrafter"/>
</dbReference>
<dbReference type="InterPro" id="IPR036638">
    <property type="entry name" value="HLH_DNA-bd_sf"/>
</dbReference>
<name>A0A6J1C669_MOMCH</name>
<accession>A0A6J1C669</accession>
<dbReference type="SUPFAM" id="SSF47459">
    <property type="entry name" value="HLH, helix-loop-helix DNA-binding domain"/>
    <property type="match status" value="1"/>
</dbReference>
<protein>
    <submittedName>
        <fullName evidence="7">Transcription factor bHLH162-like</fullName>
    </submittedName>
</protein>
<feature type="region of interest" description="Disordered" evidence="5">
    <location>
        <begin position="164"/>
        <end position="185"/>
    </location>
</feature>
<gene>
    <name evidence="7" type="primary">LOC111008798</name>
</gene>
<evidence type="ECO:0000256" key="3">
    <source>
        <dbReference type="ARBA" id="ARBA00023163"/>
    </source>
</evidence>
<evidence type="ECO:0000256" key="4">
    <source>
        <dbReference type="ARBA" id="ARBA00023242"/>
    </source>
</evidence>
<sequence length="210" mass="23499">MAKRGGAETSLKLDRKTIEKNRRVHMKSLCSKLVSLIPPSHFKISKDLLSQQNQISYVIAYINELKERVEKLEKKKRALEFTHHHHHHQASRSPGGGGSTLPVVELRDLGSVIEVMLISDLNRNFLLCQVIAIVEEEGGQVVNASFSTLGGKILPLSPYPGENFSSGSRDFESREKTAGTGEPKLIGFWEDQSANELLAKRKKEKRNSKN</sequence>
<dbReference type="GeneID" id="111008798"/>
<dbReference type="PANTHER" id="PTHR13935">
    <property type="entry name" value="ACHAETE-SCUTE TRANSCRIPTION FACTOR-RELATED"/>
    <property type="match status" value="1"/>
</dbReference>
<proteinExistence type="predicted"/>
<reference evidence="7" key="1">
    <citation type="submission" date="2025-08" db="UniProtKB">
        <authorList>
            <consortium name="RefSeq"/>
        </authorList>
    </citation>
    <scope>IDENTIFICATION</scope>
    <source>
        <strain evidence="7">OHB3-1</strain>
    </source>
</reference>
<dbReference type="GO" id="GO:0000981">
    <property type="term" value="F:DNA-binding transcription factor activity, RNA polymerase II-specific"/>
    <property type="evidence" value="ECO:0007669"/>
    <property type="project" value="TreeGrafter"/>
</dbReference>
<evidence type="ECO:0000256" key="5">
    <source>
        <dbReference type="SAM" id="MobiDB-lite"/>
    </source>
</evidence>
<comment type="subcellular location">
    <subcellularLocation>
        <location evidence="1">Nucleus</location>
    </subcellularLocation>
</comment>
<organism evidence="6 7">
    <name type="scientific">Momordica charantia</name>
    <name type="common">Bitter gourd</name>
    <name type="synonym">Balsam pear</name>
    <dbReference type="NCBI Taxonomy" id="3673"/>
    <lineage>
        <taxon>Eukaryota</taxon>
        <taxon>Viridiplantae</taxon>
        <taxon>Streptophyta</taxon>
        <taxon>Embryophyta</taxon>
        <taxon>Tracheophyta</taxon>
        <taxon>Spermatophyta</taxon>
        <taxon>Magnoliopsida</taxon>
        <taxon>eudicotyledons</taxon>
        <taxon>Gunneridae</taxon>
        <taxon>Pentapetalae</taxon>
        <taxon>rosids</taxon>
        <taxon>fabids</taxon>
        <taxon>Cucurbitales</taxon>
        <taxon>Cucurbitaceae</taxon>
        <taxon>Momordiceae</taxon>
        <taxon>Momordica</taxon>
    </lineage>
</organism>
<dbReference type="Proteomes" id="UP000504603">
    <property type="component" value="Unplaced"/>
</dbReference>
<dbReference type="RefSeq" id="XP_022137301.1">
    <property type="nucleotide sequence ID" value="XM_022281609.1"/>
</dbReference>
<dbReference type="PANTHER" id="PTHR13935:SF46">
    <property type="entry name" value="TRANSCRIPTION FACTOR BHLH167-RELATED"/>
    <property type="match status" value="1"/>
</dbReference>
<evidence type="ECO:0000313" key="7">
    <source>
        <dbReference type="RefSeq" id="XP_022137301.1"/>
    </source>
</evidence>
<keyword evidence="2" id="KW-0805">Transcription regulation</keyword>
<dbReference type="InterPro" id="IPR015660">
    <property type="entry name" value="MASH1/Ascl1a-like"/>
</dbReference>
<keyword evidence="6" id="KW-1185">Reference proteome</keyword>
<keyword evidence="4" id="KW-0539">Nucleus</keyword>
<dbReference type="AlphaFoldDB" id="A0A6J1C669"/>
<dbReference type="GO" id="GO:0090575">
    <property type="term" value="C:RNA polymerase II transcription regulator complex"/>
    <property type="evidence" value="ECO:0007669"/>
    <property type="project" value="TreeGrafter"/>
</dbReference>
<dbReference type="OrthoDB" id="1870484at2759"/>
<dbReference type="GO" id="GO:0046983">
    <property type="term" value="F:protein dimerization activity"/>
    <property type="evidence" value="ECO:0007669"/>
    <property type="project" value="InterPro"/>
</dbReference>
<keyword evidence="3" id="KW-0804">Transcription</keyword>
<evidence type="ECO:0000256" key="2">
    <source>
        <dbReference type="ARBA" id="ARBA00023015"/>
    </source>
</evidence>
<evidence type="ECO:0000313" key="6">
    <source>
        <dbReference type="Proteomes" id="UP000504603"/>
    </source>
</evidence>
<dbReference type="Gene3D" id="4.10.280.10">
    <property type="entry name" value="Helix-loop-helix DNA-binding domain"/>
    <property type="match status" value="1"/>
</dbReference>
<evidence type="ECO:0000256" key="1">
    <source>
        <dbReference type="ARBA" id="ARBA00004123"/>
    </source>
</evidence>
<dbReference type="KEGG" id="mcha:111008798"/>